<keyword evidence="4 5" id="KW-0119">Carbohydrate metabolism</keyword>
<dbReference type="InterPro" id="IPR003764">
    <property type="entry name" value="GlcNAc_6-P_deAcase"/>
</dbReference>
<dbReference type="PIRSF" id="PIRSF038994">
    <property type="entry name" value="NagA"/>
    <property type="match status" value="1"/>
</dbReference>
<feature type="binding site" evidence="7">
    <location>
        <position position="174"/>
    </location>
    <ligand>
        <name>substrate</name>
    </ligand>
</feature>
<evidence type="ECO:0000256" key="7">
    <source>
        <dbReference type="PIRSR" id="PIRSR038994-2"/>
    </source>
</evidence>
<evidence type="ECO:0000256" key="8">
    <source>
        <dbReference type="PIRSR" id="PIRSR038994-3"/>
    </source>
</evidence>
<name>A0A366KAA0_9BIFI</name>
<accession>A0A366KAA0</accession>
<dbReference type="InterPro" id="IPR011059">
    <property type="entry name" value="Metal-dep_hydrolase_composite"/>
</dbReference>
<evidence type="ECO:0000256" key="4">
    <source>
        <dbReference type="ARBA" id="ARBA00023277"/>
    </source>
</evidence>
<feature type="binding site" evidence="7">
    <location>
        <position position="261"/>
    </location>
    <ligand>
        <name>substrate</name>
    </ligand>
</feature>
<dbReference type="SUPFAM" id="SSF51556">
    <property type="entry name" value="Metallo-dependent hydrolases"/>
    <property type="match status" value="1"/>
</dbReference>
<feature type="domain" description="Amidohydrolase-related" evidence="9">
    <location>
        <begin position="88"/>
        <end position="407"/>
    </location>
</feature>
<keyword evidence="11" id="KW-1185">Reference proteome</keyword>
<protein>
    <submittedName>
        <fullName evidence="10">N-acetylglucosamine-6-phosphate deacetylase</fullName>
    </submittedName>
</protein>
<dbReference type="PANTHER" id="PTHR11113">
    <property type="entry name" value="N-ACETYLGLUCOSAMINE-6-PHOSPHATE DEACETYLASE"/>
    <property type="match status" value="1"/>
</dbReference>
<dbReference type="InterPro" id="IPR006680">
    <property type="entry name" value="Amidohydro-rel"/>
</dbReference>
<feature type="binding site" evidence="7">
    <location>
        <begin position="253"/>
        <end position="254"/>
    </location>
    <ligand>
        <name>substrate</name>
    </ligand>
</feature>
<feature type="binding site" evidence="8">
    <location>
        <position position="163"/>
    </location>
    <ligand>
        <name>Zn(2+)</name>
        <dbReference type="ChEBI" id="CHEBI:29105"/>
    </ligand>
</feature>
<dbReference type="CDD" id="cd00854">
    <property type="entry name" value="NagA"/>
    <property type="match status" value="1"/>
</dbReference>
<evidence type="ECO:0000313" key="10">
    <source>
        <dbReference type="EMBL" id="RBP98529.1"/>
    </source>
</evidence>
<feature type="binding site" evidence="8">
    <location>
        <position position="229"/>
    </location>
    <ligand>
        <name>Zn(2+)</name>
        <dbReference type="ChEBI" id="CHEBI:29105"/>
    </ligand>
</feature>
<dbReference type="Proteomes" id="UP000252530">
    <property type="component" value="Unassembled WGS sequence"/>
</dbReference>
<dbReference type="Gene3D" id="2.30.40.10">
    <property type="entry name" value="Urease, subunit C, domain 1"/>
    <property type="match status" value="1"/>
</dbReference>
<dbReference type="AlphaFoldDB" id="A0A366KAA0"/>
<dbReference type="GO" id="GO:0046872">
    <property type="term" value="F:metal ion binding"/>
    <property type="evidence" value="ECO:0007669"/>
    <property type="project" value="UniProtKB-KW"/>
</dbReference>
<proteinExistence type="inferred from homology"/>
<reference evidence="10 11" key="1">
    <citation type="submission" date="2017-10" db="EMBL/GenBank/DDBJ databases">
        <title>Bifidobacterium xylocopum sp. nov. and Bifidobacterium aemilianum sp. nov., from the carpenter bee (Xylocopa violacea) digestive tract.</title>
        <authorList>
            <person name="Alberoni D."/>
            <person name="Baffoni L."/>
            <person name="Di Gioia D."/>
            <person name="Gaggia F."/>
            <person name="Biavati B."/>
        </authorList>
    </citation>
    <scope>NUCLEOTIDE SEQUENCE [LARGE SCALE GENOMIC DNA]</scope>
    <source>
        <strain evidence="10 11">XV10</strain>
    </source>
</reference>
<evidence type="ECO:0000256" key="1">
    <source>
        <dbReference type="ARBA" id="ARBA00010716"/>
    </source>
</evidence>
<dbReference type="SUPFAM" id="SSF51338">
    <property type="entry name" value="Composite domain of metallo-dependent hydrolases"/>
    <property type="match status" value="1"/>
</dbReference>
<dbReference type="OrthoDB" id="9776488at2"/>
<dbReference type="Pfam" id="PF01979">
    <property type="entry name" value="Amidohydro_1"/>
    <property type="match status" value="1"/>
</dbReference>
<evidence type="ECO:0000259" key="9">
    <source>
        <dbReference type="Pfam" id="PF01979"/>
    </source>
</evidence>
<dbReference type="EMBL" id="PDCG01000001">
    <property type="protein sequence ID" value="RBP98529.1"/>
    <property type="molecule type" value="Genomic_DNA"/>
</dbReference>
<dbReference type="Gene3D" id="3.20.20.140">
    <property type="entry name" value="Metal-dependent hydrolases"/>
    <property type="match status" value="1"/>
</dbReference>
<evidence type="ECO:0000256" key="6">
    <source>
        <dbReference type="PIRSR" id="PIRSR038994-1"/>
    </source>
</evidence>
<keyword evidence="3 5" id="KW-0378">Hydrolase</keyword>
<keyword evidence="2 8" id="KW-0479">Metal-binding</keyword>
<comment type="cofactor">
    <cofactor evidence="8">
        <name>a divalent metal cation</name>
        <dbReference type="ChEBI" id="CHEBI:60240"/>
    </cofactor>
    <text evidence="8">Binds 1 divalent metal cation per subunit.</text>
</comment>
<dbReference type="GO" id="GO:0008448">
    <property type="term" value="F:N-acetylglucosamine-6-phosphate deacetylase activity"/>
    <property type="evidence" value="ECO:0007669"/>
    <property type="project" value="InterPro"/>
</dbReference>
<comment type="caution">
    <text evidence="10">The sequence shown here is derived from an EMBL/GenBank/DDBJ whole genome shotgun (WGS) entry which is preliminary data.</text>
</comment>
<comment type="similarity">
    <text evidence="1 5">Belongs to the metallo-dependent hydrolases superfamily. NagA family.</text>
</comment>
<dbReference type="PANTHER" id="PTHR11113:SF14">
    <property type="entry name" value="N-ACETYLGLUCOSAMINE-6-PHOSPHATE DEACETYLASE"/>
    <property type="match status" value="1"/>
</dbReference>
<dbReference type="GO" id="GO:0006046">
    <property type="term" value="P:N-acetylglucosamine catabolic process"/>
    <property type="evidence" value="ECO:0007669"/>
    <property type="project" value="TreeGrafter"/>
</dbReference>
<feature type="binding site" evidence="7">
    <location>
        <begin position="341"/>
        <end position="343"/>
    </location>
    <ligand>
        <name>substrate</name>
    </ligand>
</feature>
<evidence type="ECO:0000256" key="5">
    <source>
        <dbReference type="PIRNR" id="PIRNR038994"/>
    </source>
</evidence>
<feature type="active site" description="Proton donor/acceptor" evidence="6">
    <location>
        <position position="307"/>
    </location>
</feature>
<evidence type="ECO:0000256" key="2">
    <source>
        <dbReference type="ARBA" id="ARBA00022723"/>
    </source>
</evidence>
<feature type="binding site" evidence="8">
    <location>
        <position position="250"/>
    </location>
    <ligand>
        <name>Zn(2+)</name>
        <dbReference type="ChEBI" id="CHEBI:29105"/>
    </ligand>
</feature>
<organism evidence="10 11">
    <name type="scientific">Bifidobacterium aemilianum</name>
    <dbReference type="NCBI Taxonomy" id="2493120"/>
    <lineage>
        <taxon>Bacteria</taxon>
        <taxon>Bacillati</taxon>
        <taxon>Actinomycetota</taxon>
        <taxon>Actinomycetes</taxon>
        <taxon>Bifidobacteriales</taxon>
        <taxon>Bifidobacteriaceae</taxon>
        <taxon>Bifidobacterium</taxon>
    </lineage>
</organism>
<evidence type="ECO:0000313" key="11">
    <source>
        <dbReference type="Proteomes" id="UP000252530"/>
    </source>
</evidence>
<feature type="binding site" evidence="7">
    <location>
        <position position="285"/>
    </location>
    <ligand>
        <name>substrate</name>
    </ligand>
</feature>
<sequence length="423" mass="44915">MQMCEDSQSRAQTVAQVTGALEGRPGRFAITNARKVDAQGIEDDFWLISLGGRIEATGCGLAEFEATCRKLGMDPADGSLVRDAQGRVLTPGYIDIHSHGSWEYSFDDGPQAIDTARAGHAVHGTTRQVLSLITNPMNDICDNLRTVRSKMDTRPDILGAHLEGPFLALTRKGAHDPQCLRDPEPALVDQLLEAADGCIRQITIAPELPHGLSAIRQFADAGVVPAVGHSDAGYEIAQKAFNAGAGIMTHMFNAMNGLHHRKPGPIPAAVEDPRVVIELINDGFHVQDPMLKLGFDFAPHRVAFITDSMAATGCPDGAYKLGALDVDVEDGHARLVSNGAIAGSTLLLEVAIQRAVLELGIAPALAIEAATLTPAKAFGFDRPNPVTGVPLGLLAPGYAADILLTDPASWAVQDVWCAGRKLR</sequence>
<gene>
    <name evidence="10" type="ORF">CRD60_01330</name>
</gene>
<dbReference type="InterPro" id="IPR032466">
    <property type="entry name" value="Metal_Hydrolase"/>
</dbReference>
<evidence type="ECO:0000256" key="3">
    <source>
        <dbReference type="ARBA" id="ARBA00022801"/>
    </source>
</evidence>